<evidence type="ECO:0000313" key="8">
    <source>
        <dbReference type="EMBL" id="KAJ0199023.1"/>
    </source>
</evidence>
<keyword evidence="5" id="KW-0206">Cytoskeleton</keyword>
<feature type="compositionally biased region" description="Basic and acidic residues" evidence="6">
    <location>
        <begin position="400"/>
        <end position="418"/>
    </location>
</feature>
<dbReference type="Proteomes" id="UP000235145">
    <property type="component" value="Unassembled WGS sequence"/>
</dbReference>
<proteinExistence type="inferred from homology"/>
<feature type="region of interest" description="Disordered" evidence="6">
    <location>
        <begin position="83"/>
        <end position="275"/>
    </location>
</feature>
<evidence type="ECO:0000313" key="9">
    <source>
        <dbReference type="Proteomes" id="UP000235145"/>
    </source>
</evidence>
<protein>
    <recommendedName>
        <fullName evidence="7">TPX2 C-terminal domain-containing protein</fullName>
    </recommendedName>
</protein>
<dbReference type="GO" id="GO:0000226">
    <property type="term" value="P:microtubule cytoskeleton organization"/>
    <property type="evidence" value="ECO:0007669"/>
    <property type="project" value="InterPro"/>
</dbReference>
<reference evidence="8 9" key="1">
    <citation type="journal article" date="2017" name="Nat. Commun.">
        <title>Genome assembly with in vitro proximity ligation data and whole-genome triplication in lettuce.</title>
        <authorList>
            <person name="Reyes-Chin-Wo S."/>
            <person name="Wang Z."/>
            <person name="Yang X."/>
            <person name="Kozik A."/>
            <person name="Arikit S."/>
            <person name="Song C."/>
            <person name="Xia L."/>
            <person name="Froenicke L."/>
            <person name="Lavelle D.O."/>
            <person name="Truco M.J."/>
            <person name="Xia R."/>
            <person name="Zhu S."/>
            <person name="Xu C."/>
            <person name="Xu H."/>
            <person name="Xu X."/>
            <person name="Cox K."/>
            <person name="Korf I."/>
            <person name="Meyers B.C."/>
            <person name="Michelmore R.W."/>
        </authorList>
    </citation>
    <scope>NUCLEOTIDE SEQUENCE [LARGE SCALE GENOMIC DNA]</scope>
    <source>
        <strain evidence="9">cv. Salinas</strain>
        <tissue evidence="8">Seedlings</tissue>
    </source>
</reference>
<evidence type="ECO:0000256" key="2">
    <source>
        <dbReference type="ARBA" id="ARBA00005885"/>
    </source>
</evidence>
<gene>
    <name evidence="8" type="ORF">LSAT_V11C600311870</name>
</gene>
<evidence type="ECO:0000256" key="1">
    <source>
        <dbReference type="ARBA" id="ARBA00004245"/>
    </source>
</evidence>
<evidence type="ECO:0000256" key="4">
    <source>
        <dbReference type="ARBA" id="ARBA00022701"/>
    </source>
</evidence>
<keyword evidence="9" id="KW-1185">Reference proteome</keyword>
<dbReference type="PANTHER" id="PTHR46372">
    <property type="entry name" value="PROTEIN WVD2-LIKE 3"/>
    <property type="match status" value="1"/>
</dbReference>
<feature type="compositionally biased region" description="Low complexity" evidence="6">
    <location>
        <begin position="247"/>
        <end position="258"/>
    </location>
</feature>
<feature type="compositionally biased region" description="Polar residues" evidence="6">
    <location>
        <begin position="112"/>
        <end position="144"/>
    </location>
</feature>
<evidence type="ECO:0000256" key="3">
    <source>
        <dbReference type="ARBA" id="ARBA00022490"/>
    </source>
</evidence>
<accession>A0A9R1V635</accession>
<dbReference type="EMBL" id="NBSK02000006">
    <property type="protein sequence ID" value="KAJ0199023.1"/>
    <property type="molecule type" value="Genomic_DNA"/>
</dbReference>
<dbReference type="InterPro" id="IPR027329">
    <property type="entry name" value="TPX2_C"/>
</dbReference>
<feature type="compositionally biased region" description="Low complexity" evidence="6">
    <location>
        <begin position="182"/>
        <end position="191"/>
    </location>
</feature>
<evidence type="ECO:0000256" key="6">
    <source>
        <dbReference type="SAM" id="MobiDB-lite"/>
    </source>
</evidence>
<feature type="compositionally biased region" description="Basic and acidic residues" evidence="6">
    <location>
        <begin position="304"/>
        <end position="313"/>
    </location>
</feature>
<comment type="subcellular location">
    <subcellularLocation>
        <location evidence="1">Cytoplasm</location>
        <location evidence="1">Cytoskeleton</location>
    </subcellularLocation>
</comment>
<name>A0A9R1V635_LACSA</name>
<feature type="compositionally biased region" description="Low complexity" evidence="6">
    <location>
        <begin position="356"/>
        <end position="367"/>
    </location>
</feature>
<organism evidence="8 9">
    <name type="scientific">Lactuca sativa</name>
    <name type="common">Garden lettuce</name>
    <dbReference type="NCBI Taxonomy" id="4236"/>
    <lineage>
        <taxon>Eukaryota</taxon>
        <taxon>Viridiplantae</taxon>
        <taxon>Streptophyta</taxon>
        <taxon>Embryophyta</taxon>
        <taxon>Tracheophyta</taxon>
        <taxon>Spermatophyta</taxon>
        <taxon>Magnoliopsida</taxon>
        <taxon>eudicotyledons</taxon>
        <taxon>Gunneridae</taxon>
        <taxon>Pentapetalae</taxon>
        <taxon>asterids</taxon>
        <taxon>campanulids</taxon>
        <taxon>Asterales</taxon>
        <taxon>Asteraceae</taxon>
        <taxon>Cichorioideae</taxon>
        <taxon>Cichorieae</taxon>
        <taxon>Lactucinae</taxon>
        <taxon>Lactuca</taxon>
    </lineage>
</organism>
<dbReference type="GO" id="GO:0008017">
    <property type="term" value="F:microtubule binding"/>
    <property type="evidence" value="ECO:0007669"/>
    <property type="project" value="InterPro"/>
</dbReference>
<keyword evidence="4" id="KW-0493">Microtubule</keyword>
<feature type="compositionally biased region" description="Basic and acidic residues" evidence="6">
    <location>
        <begin position="84"/>
        <end position="100"/>
    </location>
</feature>
<comment type="caution">
    <text evidence="8">The sequence shown here is derived from an EMBL/GenBank/DDBJ whole genome shotgun (WGS) entry which is preliminary data.</text>
</comment>
<sequence>MIGSMYSLYIQLQITFEFQFSRQLLLSFFFFFFSLHRSFSGLPFNPKSKTKDYTEIEVFRTGMESGNGVPETTVLDVNEVVENADTKVVDPDPENLNKVDEDLDSSKAIADESSTNVNDPKTQTSVTKEVTSKYNSKTPKNGTGKSAFGSSKPKPSLTQSLSLPAKTTIAKQVVGSPKDEPSSSSSVSPRSYPRKPYRGIKSSGLSQTNKSKETEDCPPEQPLSDDHHHGLKPLIKIGRRVKDDDGASSTASPHAATPGGRRRNSTSGFSFRLDERAERRKDFFSKIEEKVQAKQVEKTTMQAKSKENQDKELKKLRKSLTFKAKPMPEFYKEPPPKIELKKTPTTRPISPKLGRSKSSLSTASKSSEQMATSGRLGQTTSSSRFNPGSSSKKPNTKSLSKTEVKSGKLKGKELKDEQEAQDSQVAGVNRRDVESWIEDSVAQDTTPEDDVAGG</sequence>
<evidence type="ECO:0000256" key="5">
    <source>
        <dbReference type="ARBA" id="ARBA00023212"/>
    </source>
</evidence>
<dbReference type="InterPro" id="IPR044806">
    <property type="entry name" value="WVD2/WDL1-4"/>
</dbReference>
<dbReference type="PANTHER" id="PTHR46372:SF26">
    <property type="entry name" value="(WILD MALAYSIAN BANANA) HYPOTHETICAL PROTEIN"/>
    <property type="match status" value="1"/>
</dbReference>
<keyword evidence="3" id="KW-0963">Cytoplasm</keyword>
<dbReference type="Pfam" id="PF06886">
    <property type="entry name" value="TPX2"/>
    <property type="match status" value="1"/>
</dbReference>
<comment type="similarity">
    <text evidence="2">Belongs to the TPX2 family.</text>
</comment>
<dbReference type="AlphaFoldDB" id="A0A9R1V635"/>
<feature type="region of interest" description="Disordered" evidence="6">
    <location>
        <begin position="293"/>
        <end position="454"/>
    </location>
</feature>
<feature type="compositionally biased region" description="Polar residues" evidence="6">
    <location>
        <begin position="368"/>
        <end position="399"/>
    </location>
</feature>
<evidence type="ECO:0000259" key="7">
    <source>
        <dbReference type="Pfam" id="PF06886"/>
    </source>
</evidence>
<feature type="compositionally biased region" description="Basic and acidic residues" evidence="6">
    <location>
        <begin position="330"/>
        <end position="342"/>
    </location>
</feature>
<feature type="domain" description="TPX2 C-terminal" evidence="7">
    <location>
        <begin position="269"/>
        <end position="338"/>
    </location>
</feature>
<dbReference type="GO" id="GO:0005874">
    <property type="term" value="C:microtubule"/>
    <property type="evidence" value="ECO:0007669"/>
    <property type="project" value="UniProtKB-KW"/>
</dbReference>